<evidence type="ECO:0000313" key="1">
    <source>
        <dbReference type="EMBL" id="SVD99926.1"/>
    </source>
</evidence>
<protein>
    <submittedName>
        <fullName evidence="1">Uncharacterized protein</fullName>
    </submittedName>
</protein>
<accession>A0A382ZW82</accession>
<sequence length="218" mass="25723">LYFKKEGVGPKETKNLNTIENHIKENGDSKKKLILKMDVEGAEWDTLSSIPNSVLGLFEQIVVEIHNLHSFKPDYKGINLSKSKLDYKTQVIKKINASFYLYHVHGNNYEPLFYIKSFKVPNVMELTFVNKKYFKSVECSKNIFPTKFDKPNNPTRADIKLHFWPFYSGIIQHIIYIMNRNGWEGGWRELVKLIYKCFETKWKAMLIKMKLRRPTSYS</sequence>
<organism evidence="1">
    <name type="scientific">marine metagenome</name>
    <dbReference type="NCBI Taxonomy" id="408172"/>
    <lineage>
        <taxon>unclassified sequences</taxon>
        <taxon>metagenomes</taxon>
        <taxon>ecological metagenomes</taxon>
    </lineage>
</organism>
<proteinExistence type="predicted"/>
<dbReference type="EMBL" id="UINC01187283">
    <property type="protein sequence ID" value="SVD99926.1"/>
    <property type="molecule type" value="Genomic_DNA"/>
</dbReference>
<dbReference type="PANTHER" id="PTHR32026">
    <property type="entry name" value="METHYLTRANSFERASE-LIKE PROTEIN 24"/>
    <property type="match status" value="1"/>
</dbReference>
<reference evidence="1" key="1">
    <citation type="submission" date="2018-05" db="EMBL/GenBank/DDBJ databases">
        <authorList>
            <person name="Lanie J.A."/>
            <person name="Ng W.-L."/>
            <person name="Kazmierczak K.M."/>
            <person name="Andrzejewski T.M."/>
            <person name="Davidsen T.M."/>
            <person name="Wayne K.J."/>
            <person name="Tettelin H."/>
            <person name="Glass J.I."/>
            <person name="Rusch D."/>
            <person name="Podicherti R."/>
            <person name="Tsui H.-C.T."/>
            <person name="Winkler M.E."/>
        </authorList>
    </citation>
    <scope>NUCLEOTIDE SEQUENCE</scope>
</reference>
<dbReference type="AlphaFoldDB" id="A0A382ZW82"/>
<gene>
    <name evidence="1" type="ORF">METZ01_LOCUS452780</name>
</gene>
<dbReference type="InterPro" id="IPR026913">
    <property type="entry name" value="METTL24"/>
</dbReference>
<dbReference type="PANTHER" id="PTHR32026:SF10">
    <property type="entry name" value="METHYLTRANSFERASE-LIKE PROTEIN 24-RELATED"/>
    <property type="match status" value="1"/>
</dbReference>
<feature type="non-terminal residue" evidence="1">
    <location>
        <position position="1"/>
    </location>
</feature>
<name>A0A382ZW82_9ZZZZ</name>